<dbReference type="AlphaFoldDB" id="A0A2N5C6Q3"/>
<comment type="subcellular location">
    <subcellularLocation>
        <location evidence="1">Cell membrane</location>
    </subcellularLocation>
</comment>
<dbReference type="InterPro" id="IPR036909">
    <property type="entry name" value="Cyt_c-like_dom_sf"/>
</dbReference>
<dbReference type="PIRSF" id="PIRSF000018">
    <property type="entry name" value="Mb_ADH_cyt_c"/>
    <property type="match status" value="1"/>
</dbReference>
<dbReference type="InterPro" id="IPR051459">
    <property type="entry name" value="Cytochrome_c-type_DH"/>
</dbReference>
<evidence type="ECO:0000256" key="8">
    <source>
        <dbReference type="ARBA" id="ARBA00023136"/>
    </source>
</evidence>
<feature type="binding site" description="covalent" evidence="9">
    <location>
        <position position="332"/>
    </location>
    <ligand>
        <name>heme c</name>
        <dbReference type="ChEBI" id="CHEBI:61717"/>
        <label>3</label>
    </ligand>
</feature>
<dbReference type="Gene3D" id="1.10.760.10">
    <property type="entry name" value="Cytochrome c-like domain"/>
    <property type="match status" value="3"/>
</dbReference>
<evidence type="ECO:0000256" key="3">
    <source>
        <dbReference type="ARBA" id="ARBA00022617"/>
    </source>
</evidence>
<feature type="binding site" description="axial binding residue" evidence="10">
    <location>
        <position position="52"/>
    </location>
    <ligand>
        <name>heme c</name>
        <dbReference type="ChEBI" id="CHEBI:61717"/>
        <label>1</label>
    </ligand>
    <ligandPart>
        <name>Fe</name>
        <dbReference type="ChEBI" id="CHEBI:18248"/>
    </ligandPart>
</feature>
<feature type="binding site" description="axial binding residue" evidence="10">
    <location>
        <position position="333"/>
    </location>
    <ligand>
        <name>heme c</name>
        <dbReference type="ChEBI" id="CHEBI:61717"/>
        <label>3</label>
    </ligand>
    <ligandPart>
        <name>Fe</name>
        <dbReference type="ChEBI" id="CHEBI:18248"/>
    </ligandPart>
</feature>
<keyword evidence="3 9" id="KW-0349">Heme</keyword>
<feature type="binding site" description="covalent" evidence="9">
    <location>
        <position position="48"/>
    </location>
    <ligand>
        <name>heme c</name>
        <dbReference type="ChEBI" id="CHEBI:61717"/>
        <label>1</label>
    </ligand>
</feature>
<gene>
    <name evidence="13" type="ORF">CYJ10_25625</name>
</gene>
<keyword evidence="5 11" id="KW-0732">Signal</keyword>
<feature type="binding site" description="covalent" evidence="9">
    <location>
        <position position="195"/>
    </location>
    <ligand>
        <name>heme c</name>
        <dbReference type="ChEBI" id="CHEBI:61717"/>
        <label>2</label>
    </ligand>
</feature>
<keyword evidence="8" id="KW-0472">Membrane</keyword>
<feature type="signal peptide" evidence="11">
    <location>
        <begin position="1"/>
        <end position="27"/>
    </location>
</feature>
<feature type="domain" description="Cytochrome c" evidence="12">
    <location>
        <begin position="34"/>
        <end position="137"/>
    </location>
</feature>
<feature type="binding site" description="covalent" evidence="9">
    <location>
        <position position="329"/>
    </location>
    <ligand>
        <name>heme c</name>
        <dbReference type="ChEBI" id="CHEBI:61717"/>
        <label>3</label>
    </ligand>
</feature>
<dbReference type="GO" id="GO:0020037">
    <property type="term" value="F:heme binding"/>
    <property type="evidence" value="ECO:0007669"/>
    <property type="project" value="InterPro"/>
</dbReference>
<evidence type="ECO:0000259" key="12">
    <source>
        <dbReference type="PROSITE" id="PS51007"/>
    </source>
</evidence>
<keyword evidence="2" id="KW-1003">Cell membrane</keyword>
<evidence type="ECO:0000256" key="4">
    <source>
        <dbReference type="ARBA" id="ARBA00022723"/>
    </source>
</evidence>
<organism evidence="13 14">
    <name type="scientific">Cupriavidus pauculus</name>
    <dbReference type="NCBI Taxonomy" id="82633"/>
    <lineage>
        <taxon>Bacteria</taxon>
        <taxon>Pseudomonadati</taxon>
        <taxon>Pseudomonadota</taxon>
        <taxon>Betaproteobacteria</taxon>
        <taxon>Burkholderiales</taxon>
        <taxon>Burkholderiaceae</taxon>
        <taxon>Cupriavidus</taxon>
    </lineage>
</organism>
<dbReference type="Proteomes" id="UP000234341">
    <property type="component" value="Unassembled WGS sequence"/>
</dbReference>
<keyword evidence="6" id="KW-0677">Repeat</keyword>
<proteinExistence type="predicted"/>
<name>A0A2N5C6Q3_9BURK</name>
<comment type="caution">
    <text evidence="13">The sequence shown here is derived from an EMBL/GenBank/DDBJ whole genome shotgun (WGS) entry which is preliminary data.</text>
</comment>
<evidence type="ECO:0000313" key="14">
    <source>
        <dbReference type="Proteomes" id="UP000234341"/>
    </source>
</evidence>
<dbReference type="STRING" id="82633.GCA_000974605_02978"/>
<evidence type="ECO:0000256" key="5">
    <source>
        <dbReference type="ARBA" id="ARBA00022729"/>
    </source>
</evidence>
<reference evidence="13 14" key="1">
    <citation type="submission" date="2017-12" db="EMBL/GenBank/DDBJ databases">
        <title>Genome sequence of the active heterotrophic nitrifier-denitrifier, Cupriavidus pauculus UM1.</title>
        <authorList>
            <person name="Putonti C."/>
            <person name="Castignetti D."/>
        </authorList>
    </citation>
    <scope>NUCLEOTIDE SEQUENCE [LARGE SCALE GENOMIC DNA]</scope>
    <source>
        <strain evidence="13 14">UM1</strain>
    </source>
</reference>
<sequence length="433" mass="46987">MPMRGLKICRYWLLAMALAPMAGVVFGAPPAPADQIARGRYLARIANCVACHTAEGGAPMAGGLALQTGVGTVYSTNITPDADTGLGRYSLDDFDRAVRHGQARGGKRLYPAMPYTSYAKMTRDDVAALYAWMRSDVKPVRQANRETTLRWPYSQRWLLVPWNWLNLPGEPVRADAKQGQAWQRGAYIVQAVAHCGACHTPRGMLYGEKGIDERSRHFLSGATVEGWSATNLTGDTLTGLGAWSKADLAEYLHTGRNAHATSFGPMSTVIATSTQFMSATDLDAVATYLKSIAGARGETQPFRYDASAQQQLDQGRFDTPGARQYATFCMPCHQSTGKGFARVFPPLAGNPTVVDPNPASLVNLLLDGAVTARVDTAPTDYHMPGYGWTLEDQELANLLTFIRGSWGNRAAPVTQEAVAERRRAMGVRTPETP</sequence>
<evidence type="ECO:0000256" key="11">
    <source>
        <dbReference type="SAM" id="SignalP"/>
    </source>
</evidence>
<protein>
    <submittedName>
        <fullName evidence="13">Alcohol dehydrogenase</fullName>
    </submittedName>
</protein>
<dbReference type="InterPro" id="IPR009056">
    <property type="entry name" value="Cyt_c-like_dom"/>
</dbReference>
<evidence type="ECO:0000256" key="6">
    <source>
        <dbReference type="ARBA" id="ARBA00022737"/>
    </source>
</evidence>
<dbReference type="PROSITE" id="PS51007">
    <property type="entry name" value="CYTC"/>
    <property type="match status" value="3"/>
</dbReference>
<feature type="binding site" description="covalent" evidence="9">
    <location>
        <position position="51"/>
    </location>
    <ligand>
        <name>heme c</name>
        <dbReference type="ChEBI" id="CHEBI:61717"/>
        <label>1</label>
    </ligand>
</feature>
<evidence type="ECO:0000256" key="7">
    <source>
        <dbReference type="ARBA" id="ARBA00023004"/>
    </source>
</evidence>
<dbReference type="GO" id="GO:0005886">
    <property type="term" value="C:plasma membrane"/>
    <property type="evidence" value="ECO:0007669"/>
    <property type="project" value="UniProtKB-SubCell"/>
</dbReference>
<dbReference type="Pfam" id="PF00034">
    <property type="entry name" value="Cytochrom_C"/>
    <property type="match status" value="3"/>
</dbReference>
<dbReference type="OrthoDB" id="9809720at2"/>
<keyword evidence="4 10" id="KW-0479">Metal-binding</keyword>
<accession>A0A2N5C6Q3</accession>
<feature type="domain" description="Cytochrome c" evidence="12">
    <location>
        <begin position="316"/>
        <end position="406"/>
    </location>
</feature>
<keyword evidence="7 10" id="KW-0408">Iron</keyword>
<dbReference type="EMBL" id="PJRP01000015">
    <property type="protein sequence ID" value="PLP97860.1"/>
    <property type="molecule type" value="Genomic_DNA"/>
</dbReference>
<dbReference type="InterPro" id="IPR014353">
    <property type="entry name" value="Membr-bd_ADH_cyt_c"/>
</dbReference>
<dbReference type="GO" id="GO:0009055">
    <property type="term" value="F:electron transfer activity"/>
    <property type="evidence" value="ECO:0007669"/>
    <property type="project" value="InterPro"/>
</dbReference>
<dbReference type="SUPFAM" id="SSF46626">
    <property type="entry name" value="Cytochrome c"/>
    <property type="match status" value="3"/>
</dbReference>
<dbReference type="PANTHER" id="PTHR35008:SF8">
    <property type="entry name" value="ALCOHOL DEHYDROGENASE CYTOCHROME C SUBUNIT"/>
    <property type="match status" value="1"/>
</dbReference>
<evidence type="ECO:0000313" key="13">
    <source>
        <dbReference type="EMBL" id="PLP97860.1"/>
    </source>
</evidence>
<comment type="cofactor">
    <cofactor evidence="9">
        <name>heme c</name>
        <dbReference type="ChEBI" id="CHEBI:61717"/>
    </cofactor>
    <text evidence="9">Binds 3 heme c groups covalently per subunit.</text>
</comment>
<feature type="domain" description="Cytochrome c" evidence="12">
    <location>
        <begin position="174"/>
        <end position="293"/>
    </location>
</feature>
<feature type="binding site" description="axial binding residue" evidence="10">
    <location>
        <position position="199"/>
    </location>
    <ligand>
        <name>heme c</name>
        <dbReference type="ChEBI" id="CHEBI:61717"/>
        <label>2</label>
    </ligand>
    <ligandPart>
        <name>Fe</name>
        <dbReference type="ChEBI" id="CHEBI:18248"/>
    </ligandPart>
</feature>
<dbReference type="GO" id="GO:0016614">
    <property type="term" value="F:oxidoreductase activity, acting on CH-OH group of donors"/>
    <property type="evidence" value="ECO:0007669"/>
    <property type="project" value="InterPro"/>
</dbReference>
<dbReference type="PANTHER" id="PTHR35008">
    <property type="entry name" value="BLL4482 PROTEIN-RELATED"/>
    <property type="match status" value="1"/>
</dbReference>
<evidence type="ECO:0000256" key="9">
    <source>
        <dbReference type="PIRSR" id="PIRSR000018-50"/>
    </source>
</evidence>
<evidence type="ECO:0000256" key="1">
    <source>
        <dbReference type="ARBA" id="ARBA00004236"/>
    </source>
</evidence>
<evidence type="ECO:0000256" key="2">
    <source>
        <dbReference type="ARBA" id="ARBA00022475"/>
    </source>
</evidence>
<feature type="chain" id="PRO_5015001821" evidence="11">
    <location>
        <begin position="28"/>
        <end position="433"/>
    </location>
</feature>
<evidence type="ECO:0000256" key="10">
    <source>
        <dbReference type="PIRSR" id="PIRSR000018-51"/>
    </source>
</evidence>
<dbReference type="GO" id="GO:0005506">
    <property type="term" value="F:iron ion binding"/>
    <property type="evidence" value="ECO:0007669"/>
    <property type="project" value="InterPro"/>
</dbReference>
<feature type="binding site" description="covalent" evidence="9">
    <location>
        <position position="198"/>
    </location>
    <ligand>
        <name>heme c</name>
        <dbReference type="ChEBI" id="CHEBI:61717"/>
        <label>2</label>
    </ligand>
</feature>